<organism evidence="1">
    <name type="scientific">Hyperionvirus sp</name>
    <dbReference type="NCBI Taxonomy" id="2487770"/>
    <lineage>
        <taxon>Viruses</taxon>
        <taxon>Varidnaviria</taxon>
        <taxon>Bamfordvirae</taxon>
        <taxon>Nucleocytoviricota</taxon>
        <taxon>Megaviricetes</taxon>
        <taxon>Imitervirales</taxon>
        <taxon>Mimiviridae</taxon>
        <taxon>Klosneuvirinae</taxon>
    </lineage>
</organism>
<dbReference type="SMART" id="SM00367">
    <property type="entry name" value="LRR_CC"/>
    <property type="match status" value="5"/>
</dbReference>
<dbReference type="PANTHER" id="PTHR13318">
    <property type="entry name" value="PARTNER OF PAIRED, ISOFORM B-RELATED"/>
    <property type="match status" value="1"/>
</dbReference>
<gene>
    <name evidence="1" type="ORF">Hyperionvirus2_91</name>
</gene>
<evidence type="ECO:0008006" key="2">
    <source>
        <dbReference type="Google" id="ProtNLM"/>
    </source>
</evidence>
<sequence>MRAMSSDRFYCDHIYIFICLRDLINLTKVNKFFMRKLYNHALPIVEIFDPRYGEFLVKKFKKIRFLTVHYHHNFEPKDFGYLNKYLVSVQYDHFKAVNVKDLDEMKQLRFLSSINSAAMTGKDFLRRITDSLTKLAVYSRKKLEDSDLAHLTSLEHLELTGCDGITDEVFRNKSNLTFLLICSMTSVTDDGLASLSEKLNSLSLINRSRPATGITHRGINSLKLLRELSIYSEIDLNLINLKNIERLRVIDGSVDSQMLLGLTNLKVLYLDYVSMGGAQQFSSTLTMLSLRGCKSERVRFNGLTNLVELDISDSKIRFEGVIDLVNLTAFNASNCDIDDIFLRGLTKLTKLNIAKSNVTDYGVGHLISLKHLTLNASISDFGLTWLKLQYLNMQYNTKVTEHAIWAMASLTSLDLTENVNVSGAALLSLKNLEMLRFSHSFIKFDLSLLIENGVQIVIDNVTDWIAFNRRHPSGMEAGRAIKKILPFRIIYA</sequence>
<name>A0A3G5AA37_9VIRU</name>
<dbReference type="EMBL" id="MK072384">
    <property type="protein sequence ID" value="AYV82723.1"/>
    <property type="molecule type" value="Genomic_DNA"/>
</dbReference>
<protein>
    <recommendedName>
        <fullName evidence="2">Leucine-rich repeat protein</fullName>
    </recommendedName>
</protein>
<dbReference type="SUPFAM" id="SSF52047">
    <property type="entry name" value="RNI-like"/>
    <property type="match status" value="1"/>
</dbReference>
<proteinExistence type="predicted"/>
<dbReference type="Gene3D" id="3.80.10.10">
    <property type="entry name" value="Ribonuclease Inhibitor"/>
    <property type="match status" value="2"/>
</dbReference>
<dbReference type="InterPro" id="IPR006553">
    <property type="entry name" value="Leu-rich_rpt_Cys-con_subtyp"/>
</dbReference>
<dbReference type="GO" id="GO:0019005">
    <property type="term" value="C:SCF ubiquitin ligase complex"/>
    <property type="evidence" value="ECO:0007669"/>
    <property type="project" value="TreeGrafter"/>
</dbReference>
<dbReference type="GO" id="GO:0031146">
    <property type="term" value="P:SCF-dependent proteasomal ubiquitin-dependent protein catabolic process"/>
    <property type="evidence" value="ECO:0007669"/>
    <property type="project" value="TreeGrafter"/>
</dbReference>
<evidence type="ECO:0000313" key="1">
    <source>
        <dbReference type="EMBL" id="AYV82723.1"/>
    </source>
</evidence>
<dbReference type="InterPro" id="IPR032675">
    <property type="entry name" value="LRR_dom_sf"/>
</dbReference>
<accession>A0A3G5AA37</accession>
<reference evidence="1" key="1">
    <citation type="submission" date="2018-10" db="EMBL/GenBank/DDBJ databases">
        <title>Hidden diversity of soil giant viruses.</title>
        <authorList>
            <person name="Schulz F."/>
            <person name="Alteio L."/>
            <person name="Goudeau D."/>
            <person name="Ryan E.M."/>
            <person name="Malmstrom R.R."/>
            <person name="Blanchard J."/>
            <person name="Woyke T."/>
        </authorList>
    </citation>
    <scope>NUCLEOTIDE SEQUENCE</scope>
    <source>
        <strain evidence="1">HYV1</strain>
    </source>
</reference>